<evidence type="ECO:0000256" key="2">
    <source>
        <dbReference type="ARBA" id="ARBA00023015"/>
    </source>
</evidence>
<evidence type="ECO:0000256" key="3">
    <source>
        <dbReference type="ARBA" id="ARBA00023125"/>
    </source>
</evidence>
<evidence type="ECO:0000259" key="5">
    <source>
        <dbReference type="PROSITE" id="PS50931"/>
    </source>
</evidence>
<dbReference type="AlphaFoldDB" id="A0A1X1EN21"/>
<feature type="domain" description="HTH lysR-type" evidence="5">
    <location>
        <begin position="1"/>
        <end position="57"/>
    </location>
</feature>
<dbReference type="GO" id="GO:0003700">
    <property type="term" value="F:DNA-binding transcription factor activity"/>
    <property type="evidence" value="ECO:0007669"/>
    <property type="project" value="InterPro"/>
</dbReference>
<accession>A0A1X1EN21</accession>
<sequence length="298" mass="32635">MLRELKTFVAVTQLGSFAAAGQRIGLTQSAVSAQIRSLEEALGMQLFDRSGRTAILNADGNRALPMAEEILQIFSRMAQPENLNDYRGSIKIGAISSIQTGLLPQALTQLHATAPGLETKLLPGVSFNLLTQVEAGNIDLAVVIKPGFPLAKELWHNTLVREPYVLITPATLTGDEPLALLRSQPFIRYDRTSFGGRQVSMFLREHRLEPKLALEVDEIDAIVKMVESGLGIALVPWAGLWTERQCALRILPLGDLTFYRELIVVTRYANHNAPLHRLIIECLQQAAIPLGESPVSAG</sequence>
<evidence type="ECO:0000313" key="7">
    <source>
        <dbReference type="Proteomes" id="UP000193749"/>
    </source>
</evidence>
<dbReference type="PROSITE" id="PS50931">
    <property type="entry name" value="HTH_LYSR"/>
    <property type="match status" value="1"/>
</dbReference>
<evidence type="ECO:0000313" key="6">
    <source>
        <dbReference type="EMBL" id="ORM90311.1"/>
    </source>
</evidence>
<comment type="similarity">
    <text evidence="1">Belongs to the LysR transcriptional regulatory family.</text>
</comment>
<dbReference type="PANTHER" id="PTHR30126">
    <property type="entry name" value="HTH-TYPE TRANSCRIPTIONAL REGULATOR"/>
    <property type="match status" value="1"/>
</dbReference>
<dbReference type="Gene3D" id="3.40.190.290">
    <property type="match status" value="1"/>
</dbReference>
<dbReference type="InterPro" id="IPR000847">
    <property type="entry name" value="LysR_HTH_N"/>
</dbReference>
<dbReference type="Pfam" id="PF03466">
    <property type="entry name" value="LysR_substrate"/>
    <property type="match status" value="1"/>
</dbReference>
<dbReference type="OrthoDB" id="8437302at2"/>
<gene>
    <name evidence="6" type="ORF">HA50_23520</name>
</gene>
<protein>
    <submittedName>
        <fullName evidence="6">LysR family transcriptional regulator</fullName>
    </submittedName>
</protein>
<dbReference type="InterPro" id="IPR036390">
    <property type="entry name" value="WH_DNA-bd_sf"/>
</dbReference>
<keyword evidence="7" id="KW-1185">Reference proteome</keyword>
<dbReference type="EMBL" id="MLJI01000002">
    <property type="protein sequence ID" value="ORM90311.1"/>
    <property type="molecule type" value="Genomic_DNA"/>
</dbReference>
<dbReference type="PANTHER" id="PTHR30126:SF94">
    <property type="entry name" value="LYSR FAMILY TRANSCRIPTIONAL REGULATOR"/>
    <property type="match status" value="1"/>
</dbReference>
<dbReference type="FunFam" id="1.10.10.10:FF:000001">
    <property type="entry name" value="LysR family transcriptional regulator"/>
    <property type="match status" value="1"/>
</dbReference>
<reference evidence="6 7" key="1">
    <citation type="journal article" date="2017" name="Antonie Van Leeuwenhoek">
        <title>Phylogenomic resolution of the bacterial genus Pantoea and its relationship with Erwinia and Tatumella.</title>
        <authorList>
            <person name="Palmer M."/>
            <person name="Steenkamp E.T."/>
            <person name="Coetzee M.P."/>
            <person name="Chan W.Y."/>
            <person name="van Zyl E."/>
            <person name="De Maayer P."/>
            <person name="Coutinho T.A."/>
            <person name="Blom J."/>
            <person name="Smits T.H."/>
            <person name="Duffy B."/>
            <person name="Venter S.N."/>
        </authorList>
    </citation>
    <scope>NUCLEOTIDE SEQUENCE [LARGE SCALE GENOMIC DNA]</scope>
    <source>
        <strain evidence="6 7">LMG 2657</strain>
    </source>
</reference>
<dbReference type="GO" id="GO:0000976">
    <property type="term" value="F:transcription cis-regulatory region binding"/>
    <property type="evidence" value="ECO:0007669"/>
    <property type="project" value="TreeGrafter"/>
</dbReference>
<organism evidence="6 7">
    <name type="scientific">Pantoea cypripedii</name>
    <name type="common">Pectobacterium cypripedii</name>
    <name type="synonym">Erwinia cypripedii</name>
    <dbReference type="NCBI Taxonomy" id="55209"/>
    <lineage>
        <taxon>Bacteria</taxon>
        <taxon>Pseudomonadati</taxon>
        <taxon>Pseudomonadota</taxon>
        <taxon>Gammaproteobacteria</taxon>
        <taxon>Enterobacterales</taxon>
        <taxon>Erwiniaceae</taxon>
        <taxon>Pantoea</taxon>
    </lineage>
</organism>
<dbReference type="SUPFAM" id="SSF53850">
    <property type="entry name" value="Periplasmic binding protein-like II"/>
    <property type="match status" value="1"/>
</dbReference>
<name>A0A1X1EN21_PANCY</name>
<comment type="caution">
    <text evidence="6">The sequence shown here is derived from an EMBL/GenBank/DDBJ whole genome shotgun (WGS) entry which is preliminary data.</text>
</comment>
<dbReference type="SUPFAM" id="SSF46785">
    <property type="entry name" value="Winged helix' DNA-binding domain"/>
    <property type="match status" value="1"/>
</dbReference>
<dbReference type="InterPro" id="IPR005119">
    <property type="entry name" value="LysR_subst-bd"/>
</dbReference>
<dbReference type="InterPro" id="IPR036388">
    <property type="entry name" value="WH-like_DNA-bd_sf"/>
</dbReference>
<dbReference type="STRING" id="55209.HA50_23520"/>
<evidence type="ECO:0000256" key="4">
    <source>
        <dbReference type="ARBA" id="ARBA00023163"/>
    </source>
</evidence>
<dbReference type="Pfam" id="PF00126">
    <property type="entry name" value="HTH_1"/>
    <property type="match status" value="1"/>
</dbReference>
<dbReference type="Gene3D" id="1.10.10.10">
    <property type="entry name" value="Winged helix-like DNA-binding domain superfamily/Winged helix DNA-binding domain"/>
    <property type="match status" value="1"/>
</dbReference>
<evidence type="ECO:0000256" key="1">
    <source>
        <dbReference type="ARBA" id="ARBA00009437"/>
    </source>
</evidence>
<keyword evidence="3" id="KW-0238">DNA-binding</keyword>
<keyword evidence="4" id="KW-0804">Transcription</keyword>
<dbReference type="PRINTS" id="PR00039">
    <property type="entry name" value="HTHLYSR"/>
</dbReference>
<proteinExistence type="inferred from homology"/>
<dbReference type="CDD" id="cd08427">
    <property type="entry name" value="PBP2_LTTR_like_2"/>
    <property type="match status" value="1"/>
</dbReference>
<dbReference type="Proteomes" id="UP000193749">
    <property type="component" value="Unassembled WGS sequence"/>
</dbReference>
<keyword evidence="2" id="KW-0805">Transcription regulation</keyword>